<evidence type="ECO:0000256" key="2">
    <source>
        <dbReference type="SAM" id="Phobius"/>
    </source>
</evidence>
<dbReference type="EMBL" id="MAYW01000008">
    <property type="protein sequence ID" value="ODS34367.1"/>
    <property type="molecule type" value="Genomic_DNA"/>
</dbReference>
<dbReference type="AlphaFoldDB" id="A0A1E3XFF7"/>
<evidence type="ECO:0000256" key="1">
    <source>
        <dbReference type="SAM" id="Coils"/>
    </source>
</evidence>
<keyword evidence="2" id="KW-1133">Transmembrane helix</keyword>
<keyword evidence="1" id="KW-0175">Coiled coil</keyword>
<keyword evidence="2" id="KW-0472">Membrane</keyword>
<feature type="coiled-coil region" evidence="1">
    <location>
        <begin position="68"/>
        <end position="95"/>
    </location>
</feature>
<reference evidence="3 4" key="1">
    <citation type="submission" date="2016-07" db="EMBL/GenBank/DDBJ databases">
        <title>Draft genome of Scalindua rubra, obtained from a brine-seawater interface in the Red Sea, sheds light on salt adaptation in anammox bacteria.</title>
        <authorList>
            <person name="Speth D.R."/>
            <person name="Lagkouvardos I."/>
            <person name="Wang Y."/>
            <person name="Qian P.-Y."/>
            <person name="Dutilh B.E."/>
            <person name="Jetten M.S."/>
        </authorList>
    </citation>
    <scope>NUCLEOTIDE SEQUENCE [LARGE SCALE GENOMIC DNA]</scope>
    <source>
        <strain evidence="3">BSI-1</strain>
    </source>
</reference>
<evidence type="ECO:0000313" key="3">
    <source>
        <dbReference type="EMBL" id="ODS34367.1"/>
    </source>
</evidence>
<accession>A0A1E3XFF7</accession>
<organism evidence="3 4">
    <name type="scientific">Candidatus Scalindua rubra</name>
    <dbReference type="NCBI Taxonomy" id="1872076"/>
    <lineage>
        <taxon>Bacteria</taxon>
        <taxon>Pseudomonadati</taxon>
        <taxon>Planctomycetota</taxon>
        <taxon>Candidatus Brocadiia</taxon>
        <taxon>Candidatus Brocadiales</taxon>
        <taxon>Candidatus Scalinduaceae</taxon>
        <taxon>Candidatus Scalindua</taxon>
    </lineage>
</organism>
<dbReference type="Proteomes" id="UP000094056">
    <property type="component" value="Unassembled WGS sequence"/>
</dbReference>
<name>A0A1E3XFF7_9BACT</name>
<keyword evidence="2" id="KW-0812">Transmembrane</keyword>
<protein>
    <submittedName>
        <fullName evidence="3">Uncharacterized protein</fullName>
    </submittedName>
</protein>
<sequence>MSTNRNFDYIFKAVIVALATAVLSGIGYLTLVVIKKPDLETKFEKQDELIKDVKIALLTKWGNTTTETKKLAKEIKLLKEKLEVKTAEVQRLEELLTPFRSIALERFSGDEKEALMKLAERIKTLEQHVSKYVFKPLSPDIRTQVIKQLTGLQKIYKDNNLHIELTHETWTPPNTRKYANQLAAILAESELNVTGPGFATVVHPDNQSFPLEWGYNNGQKELVNKLFMILNAVQSCKNFAARKDLSLGRIRIHMAGDVIFDDQGRVLFE</sequence>
<comment type="caution">
    <text evidence="3">The sequence shown here is derived from an EMBL/GenBank/DDBJ whole genome shotgun (WGS) entry which is preliminary data.</text>
</comment>
<proteinExistence type="predicted"/>
<gene>
    <name evidence="3" type="ORF">SCARUB_00498</name>
</gene>
<feature type="transmembrane region" description="Helical" evidence="2">
    <location>
        <begin position="9"/>
        <end position="34"/>
    </location>
</feature>
<evidence type="ECO:0000313" key="4">
    <source>
        <dbReference type="Proteomes" id="UP000094056"/>
    </source>
</evidence>